<sequence>MRLLLEKEVEVIIFRTTKRRRILMLKDLYQLETLEQLKTRIQEEPLLDSLRQALFAEYDRYFHYANIEQWNKLVRVCEALHVVGWADREPVEAIAEKWINGSYYSSLRTRTFTTIEGTNKGWNKRGNSFVIDGGQDMANYDISALASQRNPLPKNPIRLVCSGNYQCSAQAFVDSLEELRERLDRDMRQEMYGDGFGYLGIYCWFSHHDDPSPSVRCEYFHTEQEVPPDFAADYYIRPRLQIGKLAKRGGQLKLEITRHFTRQEGELPLETQKEMFKRDLMEITAILNEKLKKKKTPYRTDLVIADLEAVLAKW</sequence>
<organism evidence="1 2">
    <name type="scientific">Paenibacillus contaminans</name>
    <dbReference type="NCBI Taxonomy" id="450362"/>
    <lineage>
        <taxon>Bacteria</taxon>
        <taxon>Bacillati</taxon>
        <taxon>Bacillota</taxon>
        <taxon>Bacilli</taxon>
        <taxon>Bacillales</taxon>
        <taxon>Paenibacillaceae</taxon>
        <taxon>Paenibacillus</taxon>
    </lineage>
</organism>
<keyword evidence="2" id="KW-1185">Reference proteome</keyword>
<name>A0A329LSF9_9BACL</name>
<dbReference type="Proteomes" id="UP000250369">
    <property type="component" value="Unassembled WGS sequence"/>
</dbReference>
<reference evidence="1 2" key="1">
    <citation type="journal article" date="2009" name="Int. J. Syst. Evol. Microbiol.">
        <title>Paenibacillus contaminans sp. nov., isolated from a contaminated laboratory plate.</title>
        <authorList>
            <person name="Chou J.H."/>
            <person name="Lee J.H."/>
            <person name="Lin M.C."/>
            <person name="Chang P.S."/>
            <person name="Arun A.B."/>
            <person name="Young C.C."/>
            <person name="Chen W.M."/>
        </authorList>
    </citation>
    <scope>NUCLEOTIDE SEQUENCE [LARGE SCALE GENOMIC DNA]</scope>
    <source>
        <strain evidence="1 2">CKOBP-6</strain>
    </source>
</reference>
<protein>
    <submittedName>
        <fullName evidence="1">Uncharacterized protein</fullName>
    </submittedName>
</protein>
<dbReference type="EMBL" id="QMFB01000045">
    <property type="protein sequence ID" value="RAV10130.1"/>
    <property type="molecule type" value="Genomic_DNA"/>
</dbReference>
<evidence type="ECO:0000313" key="2">
    <source>
        <dbReference type="Proteomes" id="UP000250369"/>
    </source>
</evidence>
<comment type="caution">
    <text evidence="1">The sequence shown here is derived from an EMBL/GenBank/DDBJ whole genome shotgun (WGS) entry which is preliminary data.</text>
</comment>
<evidence type="ECO:0000313" key="1">
    <source>
        <dbReference type="EMBL" id="RAV10130.1"/>
    </source>
</evidence>
<gene>
    <name evidence="1" type="ORF">DQG23_38445</name>
</gene>
<dbReference type="AlphaFoldDB" id="A0A329LSF9"/>
<proteinExistence type="predicted"/>
<accession>A0A329LSF9</accession>